<comment type="caution">
    <text evidence="2">The sequence shown here is derived from an EMBL/GenBank/DDBJ whole genome shotgun (WGS) entry which is preliminary data.</text>
</comment>
<feature type="signal peptide" evidence="1">
    <location>
        <begin position="1"/>
        <end position="18"/>
    </location>
</feature>
<name>A0A5S3WGK7_9GAMM</name>
<reference evidence="3" key="2">
    <citation type="submission" date="2019-06" db="EMBL/GenBank/DDBJ databases">
        <title>Co-occurence of chitin degradation, pigmentation and bioactivity in marine Pseudoalteromonas.</title>
        <authorList>
            <person name="Sonnenschein E.C."/>
            <person name="Bech P.K."/>
        </authorList>
    </citation>
    <scope>NUCLEOTIDE SEQUENCE [LARGE SCALE GENOMIC DNA]</scope>
    <source>
        <strain evidence="3">S2676</strain>
    </source>
</reference>
<dbReference type="Proteomes" id="UP000310249">
    <property type="component" value="Unassembled WGS sequence"/>
</dbReference>
<dbReference type="OrthoDB" id="6303361at2"/>
<feature type="chain" id="PRO_5024353679" evidence="1">
    <location>
        <begin position="19"/>
        <end position="114"/>
    </location>
</feature>
<evidence type="ECO:0000313" key="3">
    <source>
        <dbReference type="Proteomes" id="UP000310249"/>
    </source>
</evidence>
<keyword evidence="1" id="KW-0732">Signal</keyword>
<proteinExistence type="predicted"/>
<dbReference type="AlphaFoldDB" id="A0A5S3WGK7"/>
<dbReference type="EMBL" id="PNCI01000068">
    <property type="protein sequence ID" value="TMP24659.1"/>
    <property type="molecule type" value="Genomic_DNA"/>
</dbReference>
<reference evidence="2 3" key="1">
    <citation type="submission" date="2018-01" db="EMBL/GenBank/DDBJ databases">
        <authorList>
            <person name="Paulsen S."/>
            <person name="Gram L.K."/>
        </authorList>
    </citation>
    <scope>NUCLEOTIDE SEQUENCE [LARGE SCALE GENOMIC DNA]</scope>
    <source>
        <strain evidence="2 3">S2676</strain>
    </source>
</reference>
<sequence>MPTLILVLLFIICFPSFAAVGDRVSSQTLLINNVRVQLYQGDAYLYFSPVGNDWSTPDCPGTKFAYIKESEAGANSILSVALTAKMANTPVKFTGICGDISGSLGYMRITDISM</sequence>
<evidence type="ECO:0000256" key="1">
    <source>
        <dbReference type="SAM" id="SignalP"/>
    </source>
</evidence>
<organism evidence="2 3">
    <name type="scientific">Pseudoalteromonas rubra</name>
    <dbReference type="NCBI Taxonomy" id="43658"/>
    <lineage>
        <taxon>Bacteria</taxon>
        <taxon>Pseudomonadati</taxon>
        <taxon>Pseudomonadota</taxon>
        <taxon>Gammaproteobacteria</taxon>
        <taxon>Alteromonadales</taxon>
        <taxon>Pseudoalteromonadaceae</taxon>
        <taxon>Pseudoalteromonas</taxon>
    </lineage>
</organism>
<accession>A0A5S3WGK7</accession>
<dbReference type="RefSeq" id="WP_138549916.1">
    <property type="nucleotide sequence ID" value="NZ_PNCH01000005.1"/>
</dbReference>
<evidence type="ECO:0000313" key="2">
    <source>
        <dbReference type="EMBL" id="TMP24659.1"/>
    </source>
</evidence>
<gene>
    <name evidence="2" type="ORF">CWB99_21870</name>
</gene>
<protein>
    <submittedName>
        <fullName evidence="2">Uncharacterized protein</fullName>
    </submittedName>
</protein>